<dbReference type="PANTHER" id="PTHR45947:SF3">
    <property type="entry name" value="SULFOQUINOVOSYL TRANSFERASE SQD2"/>
    <property type="match status" value="1"/>
</dbReference>
<dbReference type="OrthoDB" id="9807414at2"/>
<feature type="domain" description="Glycosyltransferase subfamily 4-like N-terminal" evidence="2">
    <location>
        <begin position="21"/>
        <end position="228"/>
    </location>
</feature>
<dbReference type="SUPFAM" id="SSF53756">
    <property type="entry name" value="UDP-Glycosyltransferase/glycogen phosphorylase"/>
    <property type="match status" value="1"/>
</dbReference>
<keyword evidence="3" id="KW-0808">Transferase</keyword>
<sequence>MTRPKLKYLTVALYHPRVMKGGAQYVAKDLHDMAAADDGFDAVLLAGIDGRMFPQYVRVGSVISALPETENEYILGGFKFDDFYHVVHDPRRNKMLARFLEDHQPDVIHIHHSLWVGLEFIELCRKVLPNVKIVYTLHEYLAMCYSQGQLFRYHERAICHQAAPDQCVKCFPDRSVEEFTLRKRFFQRAFSKVDHFVSPSAYLAERFIEWGIPRDKMSVIPNGHRTSRPAGWQAAHSEKLNVFGYFGQFVDAKGIDVLLQAARVAAEGSDTPVEVKIFGGNKSHASPDYLLRIEKALDNAPENLRVTEMGAYSRENVFDLMNSVDWVVVPSVWPETFGLVVSEAWEARRPILASRAGGLIERIEHGKNGLSFAPGSVSGLAQLMTQCIGNAALWESISTQVEDEISLDLAWSRHVDLAQLLMAPAQARPQIALAG</sequence>
<comment type="caution">
    <text evidence="3">The sequence shown here is derived from an EMBL/GenBank/DDBJ whole genome shotgun (WGS) entry which is preliminary data.</text>
</comment>
<protein>
    <submittedName>
        <fullName evidence="3">Glycosyltransferase</fullName>
    </submittedName>
</protein>
<dbReference type="EMBL" id="SBKP01000006">
    <property type="protein sequence ID" value="RXR29060.1"/>
    <property type="molecule type" value="Genomic_DNA"/>
</dbReference>
<evidence type="ECO:0000259" key="1">
    <source>
        <dbReference type="Pfam" id="PF00534"/>
    </source>
</evidence>
<dbReference type="Pfam" id="PF13439">
    <property type="entry name" value="Glyco_transf_4"/>
    <property type="match status" value="1"/>
</dbReference>
<dbReference type="InterPro" id="IPR028098">
    <property type="entry name" value="Glyco_trans_4-like_N"/>
</dbReference>
<proteinExistence type="predicted"/>
<keyword evidence="4" id="KW-1185">Reference proteome</keyword>
<dbReference type="InterPro" id="IPR001296">
    <property type="entry name" value="Glyco_trans_1"/>
</dbReference>
<dbReference type="Pfam" id="PF00534">
    <property type="entry name" value="Glycos_transf_1"/>
    <property type="match status" value="1"/>
</dbReference>
<feature type="domain" description="Glycosyl transferase family 1" evidence="1">
    <location>
        <begin position="234"/>
        <end position="390"/>
    </location>
</feature>
<dbReference type="RefSeq" id="WP_129404126.1">
    <property type="nucleotide sequence ID" value="NZ_SBKP01000006.1"/>
</dbReference>
<accession>A0A4Q1KIF1</accession>
<evidence type="ECO:0000313" key="4">
    <source>
        <dbReference type="Proteomes" id="UP000290958"/>
    </source>
</evidence>
<name>A0A4Q1KIF1_9SPHN</name>
<dbReference type="PANTHER" id="PTHR45947">
    <property type="entry name" value="SULFOQUINOVOSYL TRANSFERASE SQD2"/>
    <property type="match status" value="1"/>
</dbReference>
<dbReference type="Proteomes" id="UP000290958">
    <property type="component" value="Unassembled WGS sequence"/>
</dbReference>
<dbReference type="AlphaFoldDB" id="A0A4Q1KIF1"/>
<dbReference type="InterPro" id="IPR050194">
    <property type="entry name" value="Glycosyltransferase_grp1"/>
</dbReference>
<gene>
    <name evidence="3" type="ORF">EQG66_08280</name>
</gene>
<evidence type="ECO:0000313" key="3">
    <source>
        <dbReference type="EMBL" id="RXR29060.1"/>
    </source>
</evidence>
<reference evidence="4" key="1">
    <citation type="submission" date="2019-01" db="EMBL/GenBank/DDBJ databases">
        <title>Cytophagaceae bacterium strain CAR-16.</title>
        <authorList>
            <person name="Chen W.-M."/>
        </authorList>
    </citation>
    <scope>NUCLEOTIDE SEQUENCE [LARGE SCALE GENOMIC DNA]</scope>
    <source>
        <strain evidence="4">CHR27</strain>
    </source>
</reference>
<evidence type="ECO:0000259" key="2">
    <source>
        <dbReference type="Pfam" id="PF13439"/>
    </source>
</evidence>
<organism evidence="3 4">
    <name type="scientific">Sphingobium fluviale</name>
    <dbReference type="NCBI Taxonomy" id="2506423"/>
    <lineage>
        <taxon>Bacteria</taxon>
        <taxon>Pseudomonadati</taxon>
        <taxon>Pseudomonadota</taxon>
        <taxon>Alphaproteobacteria</taxon>
        <taxon>Sphingomonadales</taxon>
        <taxon>Sphingomonadaceae</taxon>
        <taxon>Sphingobium</taxon>
    </lineage>
</organism>
<dbReference type="Gene3D" id="3.40.50.2000">
    <property type="entry name" value="Glycogen Phosphorylase B"/>
    <property type="match status" value="2"/>
</dbReference>
<dbReference type="GO" id="GO:0016757">
    <property type="term" value="F:glycosyltransferase activity"/>
    <property type="evidence" value="ECO:0007669"/>
    <property type="project" value="InterPro"/>
</dbReference>